<name>A0A285VDF6_9MICO</name>
<feature type="domain" description="DinB-like" evidence="1">
    <location>
        <begin position="108"/>
        <end position="250"/>
    </location>
</feature>
<evidence type="ECO:0000313" key="3">
    <source>
        <dbReference type="Proteomes" id="UP000219688"/>
    </source>
</evidence>
<dbReference type="Pfam" id="PF00805">
    <property type="entry name" value="Pentapeptide"/>
    <property type="match status" value="1"/>
</dbReference>
<dbReference type="RefSeq" id="WP_097186605.1">
    <property type="nucleotide sequence ID" value="NZ_OBQK01000001.1"/>
</dbReference>
<dbReference type="InterPro" id="IPR024775">
    <property type="entry name" value="DinB-like"/>
</dbReference>
<dbReference type="AlphaFoldDB" id="A0A285VDF6"/>
<gene>
    <name evidence="2" type="ORF">SAMN05421879_101414</name>
</gene>
<protein>
    <submittedName>
        <fullName evidence="2">Pentapeptide repeat-containing protein</fullName>
    </submittedName>
</protein>
<dbReference type="SUPFAM" id="SSF141571">
    <property type="entry name" value="Pentapeptide repeat-like"/>
    <property type="match status" value="1"/>
</dbReference>
<sequence>MTQTRSFRKADLAGAAFEEADLSGAAFRLVDLSDARMHNTDLSRARLTGVVLQGAVLDGDIRGLVVNGVEVAPLVEAELDRRHPDRALMRPVDAEGYRTAWARLGELWDGTVARASALEERAPGLVHDRVDGEWSFVETLRHLLFATDAWVGRALLGDPAPYHPLVVPHEEESSDPGVPWDPDARPSLGEVLEARATRRGTVTDVLRDLDDARLARRTEPVDGPGFPPARPYVVAEVLGVVLNEEWEHRLFAERDLDVLEGRLCG</sequence>
<dbReference type="SUPFAM" id="SSF109854">
    <property type="entry name" value="DinB/YfiT-like putative metalloenzymes"/>
    <property type="match status" value="1"/>
</dbReference>
<organism evidence="2 3">
    <name type="scientific">Ornithinimicrobium cerasi</name>
    <dbReference type="NCBI Taxonomy" id="2248773"/>
    <lineage>
        <taxon>Bacteria</taxon>
        <taxon>Bacillati</taxon>
        <taxon>Actinomycetota</taxon>
        <taxon>Actinomycetes</taxon>
        <taxon>Micrococcales</taxon>
        <taxon>Ornithinimicrobiaceae</taxon>
        <taxon>Ornithinimicrobium</taxon>
    </lineage>
</organism>
<dbReference type="Proteomes" id="UP000219688">
    <property type="component" value="Unassembled WGS sequence"/>
</dbReference>
<evidence type="ECO:0000259" key="1">
    <source>
        <dbReference type="Pfam" id="PF12867"/>
    </source>
</evidence>
<dbReference type="Gene3D" id="1.20.120.450">
    <property type="entry name" value="dinb family like domain"/>
    <property type="match status" value="1"/>
</dbReference>
<dbReference type="EMBL" id="OBQK01000001">
    <property type="protein sequence ID" value="SOC52100.1"/>
    <property type="molecule type" value="Genomic_DNA"/>
</dbReference>
<proteinExistence type="predicted"/>
<dbReference type="InterPro" id="IPR001646">
    <property type="entry name" value="5peptide_repeat"/>
</dbReference>
<dbReference type="Gene3D" id="2.160.20.80">
    <property type="entry name" value="E3 ubiquitin-protein ligase SopA"/>
    <property type="match status" value="1"/>
</dbReference>
<reference evidence="3" key="1">
    <citation type="submission" date="2017-08" db="EMBL/GenBank/DDBJ databases">
        <authorList>
            <person name="Varghese N."/>
            <person name="Submissions S."/>
        </authorList>
    </citation>
    <scope>NUCLEOTIDE SEQUENCE [LARGE SCALE GENOMIC DNA]</scope>
    <source>
        <strain evidence="3">USBA17B2</strain>
    </source>
</reference>
<dbReference type="InterPro" id="IPR034660">
    <property type="entry name" value="DinB/YfiT-like"/>
</dbReference>
<dbReference type="Pfam" id="PF12867">
    <property type="entry name" value="DinB_2"/>
    <property type="match status" value="1"/>
</dbReference>
<evidence type="ECO:0000313" key="2">
    <source>
        <dbReference type="EMBL" id="SOC52100.1"/>
    </source>
</evidence>
<accession>A0A285VDF6</accession>
<keyword evidence="3" id="KW-1185">Reference proteome</keyword>